<dbReference type="PANTHER" id="PTHR34289">
    <property type="entry name" value="PROTEIN, PUTATIVE (DUF819)-RELATED"/>
    <property type="match status" value="1"/>
</dbReference>
<proteinExistence type="predicted"/>
<evidence type="ECO:0008006" key="4">
    <source>
        <dbReference type="Google" id="ProtNLM"/>
    </source>
</evidence>
<feature type="transmembrane region" description="Helical" evidence="1">
    <location>
        <begin position="367"/>
        <end position="387"/>
    </location>
</feature>
<feature type="transmembrane region" description="Helical" evidence="1">
    <location>
        <begin position="121"/>
        <end position="140"/>
    </location>
</feature>
<feature type="transmembrane region" description="Helical" evidence="1">
    <location>
        <begin position="95"/>
        <end position="114"/>
    </location>
</feature>
<feature type="transmembrane region" description="Helical" evidence="1">
    <location>
        <begin position="243"/>
        <end position="262"/>
    </location>
</feature>
<feature type="transmembrane region" description="Helical" evidence="1">
    <location>
        <begin position="6"/>
        <end position="26"/>
    </location>
</feature>
<keyword evidence="1" id="KW-0472">Membrane</keyword>
<dbReference type="EMBL" id="AP021861">
    <property type="protein sequence ID" value="BBO32113.1"/>
    <property type="molecule type" value="Genomic_DNA"/>
</dbReference>
<feature type="transmembrane region" description="Helical" evidence="1">
    <location>
        <begin position="335"/>
        <end position="355"/>
    </location>
</feature>
<accession>A0A5K7XCR1</accession>
<gene>
    <name evidence="2" type="ORF">PLANPX_1725</name>
</gene>
<dbReference type="Pfam" id="PF05684">
    <property type="entry name" value="DUF819"/>
    <property type="match status" value="1"/>
</dbReference>
<evidence type="ECO:0000256" key="1">
    <source>
        <dbReference type="SAM" id="Phobius"/>
    </source>
</evidence>
<evidence type="ECO:0000313" key="3">
    <source>
        <dbReference type="Proteomes" id="UP000326837"/>
    </source>
</evidence>
<feature type="transmembrane region" description="Helical" evidence="1">
    <location>
        <begin position="282"/>
        <end position="298"/>
    </location>
</feature>
<feature type="transmembrane region" description="Helical" evidence="1">
    <location>
        <begin position="393"/>
        <end position="418"/>
    </location>
</feature>
<feature type="transmembrane region" description="Helical" evidence="1">
    <location>
        <begin position="310"/>
        <end position="329"/>
    </location>
</feature>
<reference evidence="3" key="1">
    <citation type="submission" date="2019-10" db="EMBL/GenBank/DDBJ databases">
        <title>Lacipirellula parvula gen. nov., sp. nov., representing a lineage of planctomycetes widespread in freshwater anoxic habitats, and description of the family Lacipirellulaceae.</title>
        <authorList>
            <person name="Dedysh S.N."/>
            <person name="Kulichevskaya I.S."/>
            <person name="Beletsky A.V."/>
            <person name="Rakitin A.L."/>
            <person name="Mardanov A.V."/>
            <person name="Ivanova A.A."/>
            <person name="Saltykova V.X."/>
            <person name="Rijpstra W.I.C."/>
            <person name="Sinninghe Damste J.S."/>
            <person name="Ravin N.V."/>
        </authorList>
    </citation>
    <scope>NUCLEOTIDE SEQUENCE [LARGE SCALE GENOMIC DNA]</scope>
    <source>
        <strain evidence="3">PX69</strain>
    </source>
</reference>
<dbReference type="KEGG" id="lpav:PLANPX_1725"/>
<dbReference type="InterPro" id="IPR008537">
    <property type="entry name" value="DUF819"/>
</dbReference>
<dbReference type="RefSeq" id="WP_152098135.1">
    <property type="nucleotide sequence ID" value="NZ_AP021861.1"/>
</dbReference>
<dbReference type="PANTHER" id="PTHR34289:SF8">
    <property type="entry name" value="DUF819 DOMAIN-CONTAINING PROTEIN"/>
    <property type="match status" value="1"/>
</dbReference>
<dbReference type="Proteomes" id="UP000326837">
    <property type="component" value="Chromosome"/>
</dbReference>
<organism evidence="2 3">
    <name type="scientific">Lacipirellula parvula</name>
    <dbReference type="NCBI Taxonomy" id="2650471"/>
    <lineage>
        <taxon>Bacteria</taxon>
        <taxon>Pseudomonadati</taxon>
        <taxon>Planctomycetota</taxon>
        <taxon>Planctomycetia</taxon>
        <taxon>Pirellulales</taxon>
        <taxon>Lacipirellulaceae</taxon>
        <taxon>Lacipirellula</taxon>
    </lineage>
</organism>
<feature type="transmembrane region" description="Helical" evidence="1">
    <location>
        <begin position="33"/>
        <end position="52"/>
    </location>
</feature>
<name>A0A5K7XCR1_9BACT</name>
<dbReference type="AlphaFoldDB" id="A0A5K7XCR1"/>
<protein>
    <recommendedName>
        <fullName evidence="4">DUF819 domain-containing protein</fullName>
    </recommendedName>
</protein>
<sequence length="421" mass="44495">MDHAYISSNATILAVLTGICAFYFWLEKATRWPLFNYVPPLVFIYLTPVILANSGNVLTHFRDRGAETPTTAAPLAAIPNVLPTESPAYDVINDYALPMMLVLMLLNVDVAGAVRVVGKGVGVMLIGALGVVVGAVVGYACVKQWLGPDAWKAYAALTGSWVGGTGNLAAVAEATGANGTQFGLAVLADTALLLIWLPVMLASKKIAEPFARFAKVDAERVAHHDAMSAATQLDGRPPNYQDFLLLLFTAFAVTAFALWSTQSLTAKFAEYDRVWPVQFSESTARILLITTISIGLSFTRLRHVPSSRHLGMALVFIFMARTGATADLAQAADQAVPFLVGATICIFIHGFFCLAAAKVLRVDIHTAAIASAANVGGIATASCVAAHHKESLMPAAVLLALLGYAIGNYAGLLTAAICESL</sequence>
<keyword evidence="3" id="KW-1185">Reference proteome</keyword>
<feature type="transmembrane region" description="Helical" evidence="1">
    <location>
        <begin position="182"/>
        <end position="202"/>
    </location>
</feature>
<evidence type="ECO:0000313" key="2">
    <source>
        <dbReference type="EMBL" id="BBO32113.1"/>
    </source>
</evidence>
<keyword evidence="1" id="KW-0812">Transmembrane</keyword>
<keyword evidence="1" id="KW-1133">Transmembrane helix</keyword>